<dbReference type="EMBL" id="MU269356">
    <property type="protein sequence ID" value="KAH7902961.1"/>
    <property type="molecule type" value="Genomic_DNA"/>
</dbReference>
<dbReference type="Proteomes" id="UP000790377">
    <property type="component" value="Unassembled WGS sequence"/>
</dbReference>
<protein>
    <submittedName>
        <fullName evidence="1">Uncharacterized protein</fullName>
    </submittedName>
</protein>
<keyword evidence="2" id="KW-1185">Reference proteome</keyword>
<feature type="non-terminal residue" evidence="1">
    <location>
        <position position="211"/>
    </location>
</feature>
<sequence>MNREQGGIKLLDLKARNLAIEVTWLKSYLDLSESRPAWAYVADTLIDALNPGTVKRTFGDNIFLHNINLPSRGKRANTLPKELLNLIKTAKQVNVSFAPVKLSRTLQKQLPAWTHIGAPPNTYNARRDECLKTTHNTTTTHQLIKLAKRLRRKPNHPDPHAGNSDCMCNACIIDRSNGCKNPHKCASTANNIIKKLTPKYNPRREPKNDNL</sequence>
<comment type="caution">
    <text evidence="1">The sequence shown here is derived from an EMBL/GenBank/DDBJ whole genome shotgun (WGS) entry which is preliminary data.</text>
</comment>
<evidence type="ECO:0000313" key="1">
    <source>
        <dbReference type="EMBL" id="KAH7902961.1"/>
    </source>
</evidence>
<organism evidence="1 2">
    <name type="scientific">Hygrophoropsis aurantiaca</name>
    <dbReference type="NCBI Taxonomy" id="72124"/>
    <lineage>
        <taxon>Eukaryota</taxon>
        <taxon>Fungi</taxon>
        <taxon>Dikarya</taxon>
        <taxon>Basidiomycota</taxon>
        <taxon>Agaricomycotina</taxon>
        <taxon>Agaricomycetes</taxon>
        <taxon>Agaricomycetidae</taxon>
        <taxon>Boletales</taxon>
        <taxon>Coniophorineae</taxon>
        <taxon>Hygrophoropsidaceae</taxon>
        <taxon>Hygrophoropsis</taxon>
    </lineage>
</organism>
<name>A0ACB7ZP60_9AGAM</name>
<reference evidence="1" key="1">
    <citation type="journal article" date="2021" name="New Phytol.">
        <title>Evolutionary innovations through gain and loss of genes in the ectomycorrhizal Boletales.</title>
        <authorList>
            <person name="Wu G."/>
            <person name="Miyauchi S."/>
            <person name="Morin E."/>
            <person name="Kuo A."/>
            <person name="Drula E."/>
            <person name="Varga T."/>
            <person name="Kohler A."/>
            <person name="Feng B."/>
            <person name="Cao Y."/>
            <person name="Lipzen A."/>
            <person name="Daum C."/>
            <person name="Hundley H."/>
            <person name="Pangilinan J."/>
            <person name="Johnson J."/>
            <person name="Barry K."/>
            <person name="LaButti K."/>
            <person name="Ng V."/>
            <person name="Ahrendt S."/>
            <person name="Min B."/>
            <person name="Choi I.G."/>
            <person name="Park H."/>
            <person name="Plett J.M."/>
            <person name="Magnuson J."/>
            <person name="Spatafora J.W."/>
            <person name="Nagy L.G."/>
            <person name="Henrissat B."/>
            <person name="Grigoriev I.V."/>
            <person name="Yang Z.L."/>
            <person name="Xu J."/>
            <person name="Martin F.M."/>
        </authorList>
    </citation>
    <scope>NUCLEOTIDE SEQUENCE</scope>
    <source>
        <strain evidence="1">ATCC 28755</strain>
    </source>
</reference>
<gene>
    <name evidence="1" type="ORF">BJ138DRAFT_1021321</name>
</gene>
<evidence type="ECO:0000313" key="2">
    <source>
        <dbReference type="Proteomes" id="UP000790377"/>
    </source>
</evidence>
<proteinExistence type="predicted"/>
<accession>A0ACB7ZP60</accession>